<evidence type="ECO:0000313" key="3">
    <source>
        <dbReference type="EMBL" id="MFC7091838.1"/>
    </source>
</evidence>
<evidence type="ECO:0000259" key="2">
    <source>
        <dbReference type="PROSITE" id="PS51898"/>
    </source>
</evidence>
<evidence type="ECO:0000256" key="1">
    <source>
        <dbReference type="ARBA" id="ARBA00023172"/>
    </source>
</evidence>
<sequence length="313" mass="33583">MAKGTNFGLKTRDLAKAGRFAVNEMARAGTMAYASAATLGQRWQAFAAYAKEAGVKRLEGITGQLVASYAQSIAARVADGELSAAYGQNLVSAVNSVMTLATQGAWESVSPTKDGGIAARMNVRTEIPDGLDRAGVTAAAEALRSQKNANGATVVELARDFGLRAKEASLLDARRALQEASERGRVTISAGTKGGRTREVPITHPRQLETLAKAAAVQGQARSLVPANQTWAQWEETGLRQTREILQEHSISRIHELRAAYAVERYQAETGHPPRMMNGKASRTEDRAARLVVARELGHSRIAITVSYLGTMR</sequence>
<feature type="domain" description="Tyr recombinase" evidence="2">
    <location>
        <begin position="126"/>
        <end position="313"/>
    </location>
</feature>
<accession>A0ABW2F414</accession>
<dbReference type="PROSITE" id="PS51898">
    <property type="entry name" value="TYR_RECOMBINASE"/>
    <property type="match status" value="1"/>
</dbReference>
<keyword evidence="1" id="KW-0233">DNA recombination</keyword>
<dbReference type="InterPro" id="IPR002104">
    <property type="entry name" value="Integrase_catalytic"/>
</dbReference>
<proteinExistence type="predicted"/>
<keyword evidence="4" id="KW-1185">Reference proteome</keyword>
<dbReference type="Pfam" id="PF12835">
    <property type="entry name" value="Integrase_1"/>
    <property type="match status" value="1"/>
</dbReference>
<dbReference type="EMBL" id="JBHSZP010000044">
    <property type="protein sequence ID" value="MFC7091838.1"/>
    <property type="molecule type" value="Genomic_DNA"/>
</dbReference>
<dbReference type="Proteomes" id="UP001596411">
    <property type="component" value="Unassembled WGS sequence"/>
</dbReference>
<reference evidence="4" key="1">
    <citation type="journal article" date="2019" name="Int. J. Syst. Evol. Microbiol.">
        <title>The Global Catalogue of Microorganisms (GCM) 10K type strain sequencing project: providing services to taxonomists for standard genome sequencing and annotation.</title>
        <authorList>
            <consortium name="The Broad Institute Genomics Platform"/>
            <consortium name="The Broad Institute Genome Sequencing Center for Infectious Disease"/>
            <person name="Wu L."/>
            <person name="Ma J."/>
        </authorList>
    </citation>
    <scope>NUCLEOTIDE SEQUENCE [LARGE SCALE GENOMIC DNA]</scope>
    <source>
        <strain evidence="4">CGMCC 1.13666</strain>
    </source>
</reference>
<dbReference type="InterPro" id="IPR024456">
    <property type="entry name" value="Integrase_catalytic_putative"/>
</dbReference>
<dbReference type="Gene3D" id="1.10.443.10">
    <property type="entry name" value="Intergrase catalytic core"/>
    <property type="match status" value="1"/>
</dbReference>
<organism evidence="3 4">
    <name type="scientific">Halomonas salifodinae</name>
    <dbReference type="NCBI Taxonomy" id="438745"/>
    <lineage>
        <taxon>Bacteria</taxon>
        <taxon>Pseudomonadati</taxon>
        <taxon>Pseudomonadota</taxon>
        <taxon>Gammaproteobacteria</taxon>
        <taxon>Oceanospirillales</taxon>
        <taxon>Halomonadaceae</taxon>
        <taxon>Halomonas</taxon>
    </lineage>
</organism>
<dbReference type="InterPro" id="IPR011010">
    <property type="entry name" value="DNA_brk_join_enz"/>
</dbReference>
<name>A0ABW2F414_9GAMM</name>
<dbReference type="RefSeq" id="WP_379730170.1">
    <property type="nucleotide sequence ID" value="NZ_JBHSZP010000044.1"/>
</dbReference>
<protein>
    <submittedName>
        <fullName evidence="3">Integrase domain-containing protein</fullName>
    </submittedName>
</protein>
<dbReference type="SUPFAM" id="SSF56349">
    <property type="entry name" value="DNA breaking-rejoining enzymes"/>
    <property type="match status" value="1"/>
</dbReference>
<evidence type="ECO:0000313" key="4">
    <source>
        <dbReference type="Proteomes" id="UP001596411"/>
    </source>
</evidence>
<gene>
    <name evidence="3" type="ORF">ACFQH5_20035</name>
</gene>
<comment type="caution">
    <text evidence="3">The sequence shown here is derived from an EMBL/GenBank/DDBJ whole genome shotgun (WGS) entry which is preliminary data.</text>
</comment>
<dbReference type="InterPro" id="IPR013762">
    <property type="entry name" value="Integrase-like_cat_sf"/>
</dbReference>